<dbReference type="Pfam" id="PF03663">
    <property type="entry name" value="Glyco_hydro_76"/>
    <property type="match status" value="1"/>
</dbReference>
<comment type="caution">
    <text evidence="3">The sequence shown here is derived from an EMBL/GenBank/DDBJ whole genome shotgun (WGS) entry which is preliminary data.</text>
</comment>
<accession>A0A9P9D0R2</accession>
<dbReference type="GO" id="GO:0005975">
    <property type="term" value="P:carbohydrate metabolic process"/>
    <property type="evidence" value="ECO:0007669"/>
    <property type="project" value="InterPro"/>
</dbReference>
<dbReference type="AlphaFoldDB" id="A0A9P9D0R2"/>
<reference evidence="3" key="1">
    <citation type="journal article" date="2021" name="Nat. Commun.">
        <title>Genetic determinants of endophytism in the Arabidopsis root mycobiome.</title>
        <authorList>
            <person name="Mesny F."/>
            <person name="Miyauchi S."/>
            <person name="Thiergart T."/>
            <person name="Pickel B."/>
            <person name="Atanasova L."/>
            <person name="Karlsson M."/>
            <person name="Huettel B."/>
            <person name="Barry K.W."/>
            <person name="Haridas S."/>
            <person name="Chen C."/>
            <person name="Bauer D."/>
            <person name="Andreopoulos W."/>
            <person name="Pangilinan J."/>
            <person name="LaButti K."/>
            <person name="Riley R."/>
            <person name="Lipzen A."/>
            <person name="Clum A."/>
            <person name="Drula E."/>
            <person name="Henrissat B."/>
            <person name="Kohler A."/>
            <person name="Grigoriev I.V."/>
            <person name="Martin F.M."/>
            <person name="Hacquard S."/>
        </authorList>
    </citation>
    <scope>NUCLEOTIDE SEQUENCE</scope>
    <source>
        <strain evidence="3">MPI-CAGE-CH-0243</strain>
    </source>
</reference>
<evidence type="ECO:0000313" key="3">
    <source>
        <dbReference type="EMBL" id="KAH7110336.1"/>
    </source>
</evidence>
<gene>
    <name evidence="3" type="ORF">B0J11DRAFT_474031</name>
</gene>
<feature type="region of interest" description="Disordered" evidence="1">
    <location>
        <begin position="582"/>
        <end position="620"/>
    </location>
</feature>
<feature type="compositionally biased region" description="Basic and acidic residues" evidence="1">
    <location>
        <begin position="589"/>
        <end position="615"/>
    </location>
</feature>
<evidence type="ECO:0008006" key="5">
    <source>
        <dbReference type="Google" id="ProtNLM"/>
    </source>
</evidence>
<dbReference type="EMBL" id="JAGMWT010000028">
    <property type="protein sequence ID" value="KAH7110336.1"/>
    <property type="molecule type" value="Genomic_DNA"/>
</dbReference>
<feature type="chain" id="PRO_5040502353" description="Glycosyl hydrolase" evidence="2">
    <location>
        <begin position="27"/>
        <end position="644"/>
    </location>
</feature>
<dbReference type="InterPro" id="IPR005198">
    <property type="entry name" value="Glyco_hydro_76"/>
</dbReference>
<feature type="signal peptide" evidence="2">
    <location>
        <begin position="1"/>
        <end position="26"/>
    </location>
</feature>
<dbReference type="Proteomes" id="UP000700596">
    <property type="component" value="Unassembled WGS sequence"/>
</dbReference>
<keyword evidence="2" id="KW-0732">Signal</keyword>
<dbReference type="OrthoDB" id="4104179at2759"/>
<sequence>MFHCAISLWRALVFSLLLSGLCVVYATPRHSDHGSSGYNSGYEPEKQHAINPPENPSRSEPAPFSPPHSSAAVTNALEDLRDALETMQSEYFSLWLGMWTYAIDWTSAVMANHVSAVLSSLSNSVAYTMPGSFDKARKLDVEAQRVENEINKYFGHSVAFFFGEQAFAIRQQAYDDMLWVVLGWLDSIRFTEEHSERHYPSPNLESHERSEWHGRQFAPVFAHRARIFYELAEEGWDWHLCGGGMLWNPRLQPYKNAITNELFISASIAMYLHFPGDDNCSPYLGVTDSKRSKAAWKKPGSLAKGDISGCTDRNSLSSLSKYDPVYLRNAINGYTWLKKSGMKNDQGLYTDGFHIRGYSENHTKTECDERNEMLYTYNQGVILSGLRGIWEATGDVAFLEDGHELIRSVIHATGWTDTSIYPTPSMSNRGAKNSESDYMAPNDGSWAGLGAHGILTELCDPPGYCNQDGQTFKGIFFHHLTEFCASLPTTPVTPGKTHAASRLTVSLHRASCDEYAPWVVKNAQAALNTRNERGLFGTWWGAGDAQASNMSLYSQLKRQNLEKEDLIDRRADEEISSYVQGQLEPAEEITVRETQNYDRPEERSDDPNDRGRGRTVETQGGGVAVTRAMWEFLRNYESGASGSL</sequence>
<name>A0A9P9D0R2_9PLEO</name>
<dbReference type="InterPro" id="IPR053169">
    <property type="entry name" value="MUG_Protein"/>
</dbReference>
<evidence type="ECO:0000313" key="4">
    <source>
        <dbReference type="Proteomes" id="UP000700596"/>
    </source>
</evidence>
<evidence type="ECO:0000256" key="1">
    <source>
        <dbReference type="SAM" id="MobiDB-lite"/>
    </source>
</evidence>
<dbReference type="SUPFAM" id="SSF48208">
    <property type="entry name" value="Six-hairpin glycosidases"/>
    <property type="match status" value="1"/>
</dbReference>
<feature type="compositionally biased region" description="Low complexity" evidence="1">
    <location>
        <begin position="59"/>
        <end position="70"/>
    </location>
</feature>
<dbReference type="InterPro" id="IPR008928">
    <property type="entry name" value="6-hairpin_glycosidase_sf"/>
</dbReference>
<keyword evidence="4" id="KW-1185">Reference proteome</keyword>
<organism evidence="3 4">
    <name type="scientific">Dendryphion nanum</name>
    <dbReference type="NCBI Taxonomy" id="256645"/>
    <lineage>
        <taxon>Eukaryota</taxon>
        <taxon>Fungi</taxon>
        <taxon>Dikarya</taxon>
        <taxon>Ascomycota</taxon>
        <taxon>Pezizomycotina</taxon>
        <taxon>Dothideomycetes</taxon>
        <taxon>Pleosporomycetidae</taxon>
        <taxon>Pleosporales</taxon>
        <taxon>Torulaceae</taxon>
        <taxon>Dendryphion</taxon>
    </lineage>
</organism>
<evidence type="ECO:0000256" key="2">
    <source>
        <dbReference type="SAM" id="SignalP"/>
    </source>
</evidence>
<dbReference type="PANTHER" id="PTHR47791">
    <property type="entry name" value="MEIOTICALLY UP-REGULATED GENE 191 PROTEIN"/>
    <property type="match status" value="1"/>
</dbReference>
<protein>
    <recommendedName>
        <fullName evidence="5">Glycosyl hydrolase</fullName>
    </recommendedName>
</protein>
<dbReference type="PANTHER" id="PTHR47791:SF2">
    <property type="entry name" value="ENDO MANNANASE, GH76 FAMILY (EUROFUNG)"/>
    <property type="match status" value="1"/>
</dbReference>
<feature type="region of interest" description="Disordered" evidence="1">
    <location>
        <begin position="35"/>
        <end position="70"/>
    </location>
</feature>
<dbReference type="Gene3D" id="1.50.10.20">
    <property type="match status" value="2"/>
</dbReference>
<proteinExistence type="predicted"/>